<reference evidence="3" key="2">
    <citation type="submission" date="2023-01" db="EMBL/GenBank/DDBJ databases">
        <title>Draft genome sequence of Portibacter lacus strain NBRC 108769.</title>
        <authorList>
            <person name="Sun Q."/>
            <person name="Mori K."/>
        </authorList>
    </citation>
    <scope>NUCLEOTIDE SEQUENCE</scope>
    <source>
        <strain evidence="3">NBRC 108769</strain>
    </source>
</reference>
<dbReference type="Pfam" id="PF18203">
    <property type="entry name" value="IPTL-CTERM"/>
    <property type="match status" value="1"/>
</dbReference>
<protein>
    <recommendedName>
        <fullName evidence="2">IPTL-CTERM protein sorting domain-containing protein</fullName>
    </recommendedName>
</protein>
<dbReference type="EMBL" id="BSOH01000002">
    <property type="protein sequence ID" value="GLR16003.1"/>
    <property type="molecule type" value="Genomic_DNA"/>
</dbReference>
<evidence type="ECO:0000259" key="2">
    <source>
        <dbReference type="Pfam" id="PF18203"/>
    </source>
</evidence>
<dbReference type="RefSeq" id="WP_235294864.1">
    <property type="nucleotide sequence ID" value="NZ_BSOH01000002.1"/>
</dbReference>
<feature type="transmembrane region" description="Helical" evidence="1">
    <location>
        <begin position="589"/>
        <end position="609"/>
    </location>
</feature>
<reference evidence="3" key="1">
    <citation type="journal article" date="2014" name="Int. J. Syst. Evol. Microbiol.">
        <title>Complete genome sequence of Corynebacterium casei LMG S-19264T (=DSM 44701T), isolated from a smear-ripened cheese.</title>
        <authorList>
            <consortium name="US DOE Joint Genome Institute (JGI-PGF)"/>
            <person name="Walter F."/>
            <person name="Albersmeier A."/>
            <person name="Kalinowski J."/>
            <person name="Ruckert C."/>
        </authorList>
    </citation>
    <scope>NUCLEOTIDE SEQUENCE</scope>
    <source>
        <strain evidence="3">NBRC 108769</strain>
    </source>
</reference>
<evidence type="ECO:0000313" key="3">
    <source>
        <dbReference type="EMBL" id="GLR16003.1"/>
    </source>
</evidence>
<keyword evidence="1" id="KW-1133">Transmembrane helix</keyword>
<comment type="caution">
    <text evidence="3">The sequence shown here is derived from an EMBL/GenBank/DDBJ whole genome shotgun (WGS) entry which is preliminary data.</text>
</comment>
<dbReference type="InterPro" id="IPR026442">
    <property type="entry name" value="IPTL_CTERM"/>
</dbReference>
<dbReference type="InterPro" id="IPR011050">
    <property type="entry name" value="Pectin_lyase_fold/virulence"/>
</dbReference>
<dbReference type="AlphaFoldDB" id="A0AA37WCE4"/>
<dbReference type="Proteomes" id="UP001156666">
    <property type="component" value="Unassembled WGS sequence"/>
</dbReference>
<sequence>MPKTKSHATSGGCHIRGKISAYLSIAFLIITAFTNLLSAQTTYTSVANGNWASAATWDGNGVPPTPIPPGDVVIVNNVLSSTSLITNQGVINITQAGNGGLDLYSGAILTNSGTINVNSNTFGSALGISTGATLENDGLITVDGGTQFSTLRITGGTLNNNSGATLDLSYALGTIQNAGGLFNNLNGGQVNIGPSSQFNVLFFSQMIPFFNNSGIVELEGFMFLGNELLMNSVGSFENLPGGIINIRNETNTTMQLDDATLNNQGTIYQDGGVLRLGQNGSLINSNGGNYVQVDGNLTGLGNIDSPTLMTSSQFSPGSSVEDYNLTLNGNYQGMGMMQIYINNANKDIPKLSATGTADVTADTLEIAGFGFTPSLGITAELFTAAGGITGPFSSVEYHPFFPSPGAGLQYEIIYEPTRAYLLVVAPPTAICQSVTASVDSSCEAIVSADQFDGGSTDPEMDMLSFSASPAGPYAVGTTNITLTVSDGVGSDQCNTSVTVNDDILPIVTCTSPIIFLDENNMATITAADLTSSITDECGILGTTLSQSSFDDNDLGPQMITVTATDNNGNMGTCVASATVTSMPAGIPTLSQWGLIILSISILILGVLFLQQKFYFHEISS</sequence>
<keyword evidence="4" id="KW-1185">Reference proteome</keyword>
<organism evidence="3 4">
    <name type="scientific">Portibacter lacus</name>
    <dbReference type="NCBI Taxonomy" id="1099794"/>
    <lineage>
        <taxon>Bacteria</taxon>
        <taxon>Pseudomonadati</taxon>
        <taxon>Bacteroidota</taxon>
        <taxon>Saprospiria</taxon>
        <taxon>Saprospirales</taxon>
        <taxon>Haliscomenobacteraceae</taxon>
        <taxon>Portibacter</taxon>
    </lineage>
</organism>
<evidence type="ECO:0000313" key="4">
    <source>
        <dbReference type="Proteomes" id="UP001156666"/>
    </source>
</evidence>
<proteinExistence type="predicted"/>
<accession>A0AA37WCE4</accession>
<evidence type="ECO:0000256" key="1">
    <source>
        <dbReference type="SAM" id="Phobius"/>
    </source>
</evidence>
<feature type="domain" description="IPTL-CTERM protein sorting" evidence="2">
    <location>
        <begin position="584"/>
        <end position="598"/>
    </location>
</feature>
<keyword evidence="1" id="KW-0812">Transmembrane</keyword>
<dbReference type="SUPFAM" id="SSF51126">
    <property type="entry name" value="Pectin lyase-like"/>
    <property type="match status" value="1"/>
</dbReference>
<gene>
    <name evidence="3" type="ORF">GCM10007940_06180</name>
</gene>
<name>A0AA37WCE4_9BACT</name>
<keyword evidence="1" id="KW-0472">Membrane</keyword>
<feature type="transmembrane region" description="Helical" evidence="1">
    <location>
        <begin position="21"/>
        <end position="39"/>
    </location>
</feature>